<gene>
    <name evidence="2" type="ORF">EDD18DRAFT_1202355</name>
</gene>
<comment type="caution">
    <text evidence="2">The sequence shown here is derived from an EMBL/GenBank/DDBJ whole genome shotgun (WGS) entry which is preliminary data.</text>
</comment>
<keyword evidence="3" id="KW-1185">Reference proteome</keyword>
<name>A0AA39PE93_9AGAR</name>
<reference evidence="2" key="1">
    <citation type="submission" date="2023-06" db="EMBL/GenBank/DDBJ databases">
        <authorList>
            <consortium name="Lawrence Berkeley National Laboratory"/>
            <person name="Ahrendt S."/>
            <person name="Sahu N."/>
            <person name="Indic B."/>
            <person name="Wong-Bajracharya J."/>
            <person name="Merenyi Z."/>
            <person name="Ke H.-M."/>
            <person name="Monk M."/>
            <person name="Kocsube S."/>
            <person name="Drula E."/>
            <person name="Lipzen A."/>
            <person name="Balint B."/>
            <person name="Henrissat B."/>
            <person name="Andreopoulos B."/>
            <person name="Martin F.M."/>
            <person name="Harder C.B."/>
            <person name="Rigling D."/>
            <person name="Ford K.L."/>
            <person name="Foster G.D."/>
            <person name="Pangilinan J."/>
            <person name="Papanicolaou A."/>
            <person name="Barry K."/>
            <person name="LaButti K."/>
            <person name="Viragh M."/>
            <person name="Koriabine M."/>
            <person name="Yan M."/>
            <person name="Riley R."/>
            <person name="Champramary S."/>
            <person name="Plett K.L."/>
            <person name="Tsai I.J."/>
            <person name="Slot J."/>
            <person name="Sipos G."/>
            <person name="Plett J."/>
            <person name="Nagy L.G."/>
            <person name="Grigoriev I.V."/>
        </authorList>
    </citation>
    <scope>NUCLEOTIDE SEQUENCE</scope>
    <source>
        <strain evidence="2">HWK02</strain>
    </source>
</reference>
<feature type="domain" description="F-box" evidence="1">
    <location>
        <begin position="1"/>
        <end position="53"/>
    </location>
</feature>
<proteinExistence type="predicted"/>
<dbReference type="InterPro" id="IPR032675">
    <property type="entry name" value="LRR_dom_sf"/>
</dbReference>
<dbReference type="AlphaFoldDB" id="A0AA39PE93"/>
<protein>
    <recommendedName>
        <fullName evidence="1">F-box domain-containing protein</fullName>
    </recommendedName>
</protein>
<accession>A0AA39PE93</accession>
<dbReference type="EMBL" id="JAUEPU010000069">
    <property type="protein sequence ID" value="KAK0481999.1"/>
    <property type="molecule type" value="Genomic_DNA"/>
</dbReference>
<dbReference type="SUPFAM" id="SSF52047">
    <property type="entry name" value="RNI-like"/>
    <property type="match status" value="1"/>
</dbReference>
<sequence length="490" mass="56087">MLLSLPNEILDKITFEADNLARQQLRRTCKLFSNIATPFVLQAIRLDLSWTQLSDSDLLFLTSLVSGPKLAQYVTRLSLFHYLSESSQRNASRSVREAIIKKKQQGSASLDALFLEAIPLMTSLRALLWSCSGDSGPSYVNLVFERFGSLPILSDVAIYVLGAWDIPCSLLRHIRNFKYDGPRTADVVTLLVHNLGLKELNVSFWHPGLEQRESILFLFSSLPRGTYSTVEKLKIAHTDNRLYVDELPNLIPHLRHLKNLETLHEGGIHLPYLSCHDDRIGDALLSYLMSYRGLCELSLRLWNGIHSTPDDAHIEDLLNVITSHSWSLTTVRIEPDLSGAWCLDHPMLDALALCRSLQSLHVRAYEARTEAKANNVIDRTLESFVTLWPNLWDLQIHAVSQSYGFDALRRTASQIHKHILAFRFASALPARRILLFSSDFANYSIRIHDEKNNIHAFKVEYLKDWGEKELQRRSQRKYMFWKSFSNSDDD</sequence>
<dbReference type="InterPro" id="IPR001810">
    <property type="entry name" value="F-box_dom"/>
</dbReference>
<organism evidence="2 3">
    <name type="scientific">Armillaria luteobubalina</name>
    <dbReference type="NCBI Taxonomy" id="153913"/>
    <lineage>
        <taxon>Eukaryota</taxon>
        <taxon>Fungi</taxon>
        <taxon>Dikarya</taxon>
        <taxon>Basidiomycota</taxon>
        <taxon>Agaricomycotina</taxon>
        <taxon>Agaricomycetes</taxon>
        <taxon>Agaricomycetidae</taxon>
        <taxon>Agaricales</taxon>
        <taxon>Marasmiineae</taxon>
        <taxon>Physalacriaceae</taxon>
        <taxon>Armillaria</taxon>
    </lineage>
</organism>
<dbReference type="Proteomes" id="UP001175228">
    <property type="component" value="Unassembled WGS sequence"/>
</dbReference>
<evidence type="ECO:0000313" key="2">
    <source>
        <dbReference type="EMBL" id="KAK0481999.1"/>
    </source>
</evidence>
<dbReference type="PROSITE" id="PS50181">
    <property type="entry name" value="FBOX"/>
    <property type="match status" value="1"/>
</dbReference>
<dbReference type="Gene3D" id="3.80.10.10">
    <property type="entry name" value="Ribonuclease Inhibitor"/>
    <property type="match status" value="1"/>
</dbReference>
<evidence type="ECO:0000313" key="3">
    <source>
        <dbReference type="Proteomes" id="UP001175228"/>
    </source>
</evidence>
<evidence type="ECO:0000259" key="1">
    <source>
        <dbReference type="PROSITE" id="PS50181"/>
    </source>
</evidence>